<reference evidence="4" key="1">
    <citation type="submission" date="2017-05" db="EMBL/GenBank/DDBJ databases">
        <authorList>
            <consortium name="The Broad Institute Genomics Platform"/>
            <consortium name="The Broad Institute Genomic Center for Infectious Diseases"/>
            <person name="Earl A."/>
            <person name="Manson A."/>
            <person name="Schwartman J."/>
            <person name="Gilmore M."/>
            <person name="Abouelleil A."/>
            <person name="Cao P."/>
            <person name="Chapman S."/>
            <person name="Cusick C."/>
            <person name="Shea T."/>
            <person name="Young S."/>
            <person name="Neafsey D."/>
            <person name="Nusbaum C."/>
            <person name="Birren B."/>
        </authorList>
    </citation>
    <scope>NUCLEOTIDE SEQUENCE</scope>
    <source>
        <strain evidence="4">9E7_DIV0242</strain>
    </source>
</reference>
<evidence type="ECO:0000259" key="2">
    <source>
        <dbReference type="Pfam" id="PF00535"/>
    </source>
</evidence>
<dbReference type="EMBL" id="CP147247">
    <property type="protein sequence ID" value="WYJ89780.1"/>
    <property type="molecule type" value="Genomic_DNA"/>
</dbReference>
<evidence type="ECO:0000256" key="1">
    <source>
        <dbReference type="ARBA" id="ARBA00022679"/>
    </source>
</evidence>
<dbReference type="InterPro" id="IPR027791">
    <property type="entry name" value="Galactosyl_T_C"/>
</dbReference>
<dbReference type="Pfam" id="PF02709">
    <property type="entry name" value="Glyco_transf_7C"/>
    <property type="match status" value="1"/>
</dbReference>
<dbReference type="CDD" id="cd04186">
    <property type="entry name" value="GT_2_like_c"/>
    <property type="match status" value="1"/>
</dbReference>
<sequence length="268" mass="32055">MIKGFTERMNEKTAISIVTYNSRHIFRVLDNLKKELADSSEYEIHIFDNHSDDDYISKLKTYVPFINLHQHSENRGFGYGHNVIFRQLTTKYGIVFNPDVLVTKEALDAMINRIRANDELAMVCPKVLNEDGTIQYLVRQKLDVFDYMLRFIPFNFVRKLFDKRLAYYECRDLSDEETTYIRMGSGCFMLLDTKKFNDIGGFDERFFMYFEDNDLCLRFEQAGQKILYTPFEPVIHIYEKAAHKSVPLFNIFMKSMYRFFNKWGWRFF</sequence>
<evidence type="ECO:0000259" key="3">
    <source>
        <dbReference type="Pfam" id="PF02709"/>
    </source>
</evidence>
<evidence type="ECO:0000313" key="5">
    <source>
        <dbReference type="Proteomes" id="UP000195141"/>
    </source>
</evidence>
<keyword evidence="5" id="KW-1185">Reference proteome</keyword>
<proteinExistence type="predicted"/>
<dbReference type="InterPro" id="IPR029044">
    <property type="entry name" value="Nucleotide-diphossugar_trans"/>
</dbReference>
<evidence type="ECO:0000313" key="4">
    <source>
        <dbReference type="EMBL" id="WYJ89780.1"/>
    </source>
</evidence>
<dbReference type="Proteomes" id="UP000195141">
    <property type="component" value="Chromosome"/>
</dbReference>
<dbReference type="PANTHER" id="PTHR43179:SF10">
    <property type="entry name" value="GLYCOSYL TRANSFERASE"/>
    <property type="match status" value="1"/>
</dbReference>
<feature type="domain" description="Galactosyltransferase C-terminal" evidence="3">
    <location>
        <begin position="186"/>
        <end position="238"/>
    </location>
</feature>
<accession>A0AAQ3VUP3</accession>
<dbReference type="Pfam" id="PF00535">
    <property type="entry name" value="Glycos_transf_2"/>
    <property type="match status" value="1"/>
</dbReference>
<dbReference type="Gene3D" id="3.90.550.10">
    <property type="entry name" value="Spore Coat Polysaccharide Biosynthesis Protein SpsA, Chain A"/>
    <property type="match status" value="1"/>
</dbReference>
<dbReference type="GO" id="GO:0016740">
    <property type="term" value="F:transferase activity"/>
    <property type="evidence" value="ECO:0007669"/>
    <property type="project" value="UniProtKB-KW"/>
</dbReference>
<dbReference type="InterPro" id="IPR001173">
    <property type="entry name" value="Glyco_trans_2-like"/>
</dbReference>
<feature type="domain" description="Glycosyltransferase 2-like" evidence="2">
    <location>
        <begin position="16"/>
        <end position="158"/>
    </location>
</feature>
<dbReference type="PANTHER" id="PTHR43179">
    <property type="entry name" value="RHAMNOSYLTRANSFERASE WBBL"/>
    <property type="match status" value="1"/>
</dbReference>
<name>A0AAQ3VUP3_9ENTE</name>
<dbReference type="AlphaFoldDB" id="A0AAQ3VUP3"/>
<organism evidence="4 5">
    <name type="scientific">Candidatus Enterococcus clewellii</name>
    <dbReference type="NCBI Taxonomy" id="1834193"/>
    <lineage>
        <taxon>Bacteria</taxon>
        <taxon>Bacillati</taxon>
        <taxon>Bacillota</taxon>
        <taxon>Bacilli</taxon>
        <taxon>Lactobacillales</taxon>
        <taxon>Enterococcaceae</taxon>
        <taxon>Enterococcus</taxon>
    </lineage>
</organism>
<dbReference type="SUPFAM" id="SSF53448">
    <property type="entry name" value="Nucleotide-diphospho-sugar transferases"/>
    <property type="match status" value="1"/>
</dbReference>
<protein>
    <submittedName>
        <fullName evidence="4">Glycosyl transferase, group 2 family protein</fullName>
    </submittedName>
</protein>
<reference evidence="4" key="2">
    <citation type="submission" date="2024-03" db="EMBL/GenBank/DDBJ databases">
        <title>The Genome Sequence of Enterococcus sp. DIV0242b.</title>
        <authorList>
            <consortium name="The Broad Institute Genomics Platform"/>
            <consortium name="The Broad Institute Microbial Omics Core"/>
            <consortium name="The Broad Institute Genomic Center for Infectious Diseases"/>
            <person name="Earl A."/>
            <person name="Manson A."/>
            <person name="Gilmore M."/>
            <person name="Schwartman J."/>
            <person name="Shea T."/>
            <person name="Abouelleil A."/>
            <person name="Cao P."/>
            <person name="Chapman S."/>
            <person name="Cusick C."/>
            <person name="Young S."/>
            <person name="Neafsey D."/>
            <person name="Nusbaum C."/>
            <person name="Birren B."/>
        </authorList>
    </citation>
    <scope>NUCLEOTIDE SEQUENCE</scope>
    <source>
        <strain evidence="4">9E7_DIV0242</strain>
    </source>
</reference>
<keyword evidence="1 4" id="KW-0808">Transferase</keyword>
<gene>
    <name evidence="4" type="ORF">A5888_001505</name>
</gene>